<dbReference type="PROSITE" id="PS50234">
    <property type="entry name" value="VWFA"/>
    <property type="match status" value="1"/>
</dbReference>
<gene>
    <name evidence="3" type="ORF">D9V34_01685</name>
</gene>
<protein>
    <submittedName>
        <fullName evidence="3">VWA domain-containing protein</fullName>
    </submittedName>
</protein>
<dbReference type="InterPro" id="IPR002035">
    <property type="entry name" value="VWF_A"/>
</dbReference>
<dbReference type="InterPro" id="IPR036465">
    <property type="entry name" value="vWFA_dom_sf"/>
</dbReference>
<dbReference type="OrthoDB" id="9814325at2"/>
<evidence type="ECO:0000259" key="2">
    <source>
        <dbReference type="PROSITE" id="PS50234"/>
    </source>
</evidence>
<dbReference type="AlphaFoldDB" id="A0A3L7AW12"/>
<proteinExistence type="predicted"/>
<sequence>MIFQPVLHPALLLVFLIPIVVLAAIGLGRSSAPSERWRWVGRIGMAVLLATILLRPGLPGGSAETLSANTDVLLVVDTTASSIAEDWGSDHQPRMDAIKKDIQAVMDRYPGARFGLISFDREAEMRVPITADTTALRSALDGLTPEVTQNSRGTSIGVAAPLLKDALDLIRNSTEARGRMVFYFGDGEQTADSTPESFADSAKLTDGGMVLGYGTKQGGKMRQTTGTVDGGAAPYIEYQGQPALSVIDQDNLRTIATELGVKYELREPGKKLALPDPPTTTTSGTASTGGHVGTAIELYPYAAGLLAALLGVEMANALAQLIRLRRGALAARKEH</sequence>
<comment type="caution">
    <text evidence="3">The sequence shown here is derived from an EMBL/GenBank/DDBJ whole genome shotgun (WGS) entry which is preliminary data.</text>
</comment>
<dbReference type="Proteomes" id="UP000269438">
    <property type="component" value="Unassembled WGS sequence"/>
</dbReference>
<dbReference type="RefSeq" id="WP_121687205.1">
    <property type="nucleotide sequence ID" value="NZ_RCUY01000001.1"/>
</dbReference>
<keyword evidence="1" id="KW-0812">Transmembrane</keyword>
<dbReference type="SUPFAM" id="SSF53300">
    <property type="entry name" value="vWA-like"/>
    <property type="match status" value="1"/>
</dbReference>
<evidence type="ECO:0000313" key="4">
    <source>
        <dbReference type="Proteomes" id="UP000269438"/>
    </source>
</evidence>
<name>A0A3L7AW12_9MICO</name>
<accession>A0A3L7AW12</accession>
<keyword evidence="1" id="KW-0472">Membrane</keyword>
<dbReference type="Pfam" id="PF13519">
    <property type="entry name" value="VWA_2"/>
    <property type="match status" value="1"/>
</dbReference>
<dbReference type="EMBL" id="RCUY01000001">
    <property type="protein sequence ID" value="RLP84733.1"/>
    <property type="molecule type" value="Genomic_DNA"/>
</dbReference>
<organism evidence="3 4">
    <name type="scientific">Mycetocola lacteus</name>
    <dbReference type="NCBI Taxonomy" id="76637"/>
    <lineage>
        <taxon>Bacteria</taxon>
        <taxon>Bacillati</taxon>
        <taxon>Actinomycetota</taxon>
        <taxon>Actinomycetes</taxon>
        <taxon>Micrococcales</taxon>
        <taxon>Microbacteriaceae</taxon>
        <taxon>Mycetocola</taxon>
    </lineage>
</organism>
<feature type="transmembrane region" description="Helical" evidence="1">
    <location>
        <begin position="6"/>
        <end position="27"/>
    </location>
</feature>
<evidence type="ECO:0000256" key="1">
    <source>
        <dbReference type="SAM" id="Phobius"/>
    </source>
</evidence>
<dbReference type="Gene3D" id="3.40.50.410">
    <property type="entry name" value="von Willebrand factor, type A domain"/>
    <property type="match status" value="1"/>
</dbReference>
<feature type="transmembrane region" description="Helical" evidence="1">
    <location>
        <begin position="39"/>
        <end position="58"/>
    </location>
</feature>
<keyword evidence="1" id="KW-1133">Transmembrane helix</keyword>
<keyword evidence="4" id="KW-1185">Reference proteome</keyword>
<reference evidence="3 4" key="1">
    <citation type="submission" date="2018-10" db="EMBL/GenBank/DDBJ databases">
        <authorList>
            <person name="Li J."/>
        </authorList>
    </citation>
    <scope>NUCLEOTIDE SEQUENCE [LARGE SCALE GENOMIC DNA]</scope>
    <source>
        <strain evidence="3 4">JCM 11654</strain>
    </source>
</reference>
<evidence type="ECO:0000313" key="3">
    <source>
        <dbReference type="EMBL" id="RLP84733.1"/>
    </source>
</evidence>
<feature type="domain" description="VWFA" evidence="2">
    <location>
        <begin position="71"/>
        <end position="259"/>
    </location>
</feature>